<evidence type="ECO:0000313" key="1">
    <source>
        <dbReference type="EMBL" id="KAF7824140.1"/>
    </source>
</evidence>
<dbReference type="AlphaFoldDB" id="A0A834TPE4"/>
<proteinExistence type="predicted"/>
<keyword evidence="2" id="KW-1185">Reference proteome</keyword>
<dbReference type="EMBL" id="JAAIUW010000007">
    <property type="protein sequence ID" value="KAF7824140.1"/>
    <property type="molecule type" value="Genomic_DNA"/>
</dbReference>
<evidence type="ECO:0000313" key="2">
    <source>
        <dbReference type="Proteomes" id="UP000634136"/>
    </source>
</evidence>
<comment type="caution">
    <text evidence="1">The sequence shown here is derived from an EMBL/GenBank/DDBJ whole genome shotgun (WGS) entry which is preliminary data.</text>
</comment>
<protein>
    <submittedName>
        <fullName evidence="1">Uncharacterized protein</fullName>
    </submittedName>
</protein>
<gene>
    <name evidence="1" type="ORF">G2W53_022284</name>
</gene>
<organism evidence="1 2">
    <name type="scientific">Senna tora</name>
    <dbReference type="NCBI Taxonomy" id="362788"/>
    <lineage>
        <taxon>Eukaryota</taxon>
        <taxon>Viridiplantae</taxon>
        <taxon>Streptophyta</taxon>
        <taxon>Embryophyta</taxon>
        <taxon>Tracheophyta</taxon>
        <taxon>Spermatophyta</taxon>
        <taxon>Magnoliopsida</taxon>
        <taxon>eudicotyledons</taxon>
        <taxon>Gunneridae</taxon>
        <taxon>Pentapetalae</taxon>
        <taxon>rosids</taxon>
        <taxon>fabids</taxon>
        <taxon>Fabales</taxon>
        <taxon>Fabaceae</taxon>
        <taxon>Caesalpinioideae</taxon>
        <taxon>Cassia clade</taxon>
        <taxon>Senna</taxon>
    </lineage>
</organism>
<sequence>MAQSMLELRCTMVVGLHEGHYVR</sequence>
<name>A0A834TPE4_9FABA</name>
<accession>A0A834TPE4</accession>
<dbReference type="Proteomes" id="UP000634136">
    <property type="component" value="Unassembled WGS sequence"/>
</dbReference>
<reference evidence="1" key="1">
    <citation type="submission" date="2020-09" db="EMBL/GenBank/DDBJ databases">
        <title>Genome-Enabled Discovery of Anthraquinone Biosynthesis in Senna tora.</title>
        <authorList>
            <person name="Kang S.-H."/>
            <person name="Pandey R.P."/>
            <person name="Lee C.-M."/>
            <person name="Sim J.-S."/>
            <person name="Jeong J.-T."/>
            <person name="Choi B.-S."/>
            <person name="Jung M."/>
            <person name="Ginzburg D."/>
            <person name="Zhao K."/>
            <person name="Won S.Y."/>
            <person name="Oh T.-J."/>
            <person name="Yu Y."/>
            <person name="Kim N.-H."/>
            <person name="Lee O.R."/>
            <person name="Lee T.-H."/>
            <person name="Bashyal P."/>
            <person name="Kim T.-S."/>
            <person name="Lee W.-H."/>
            <person name="Kawkins C."/>
            <person name="Kim C.-K."/>
            <person name="Kim J.S."/>
            <person name="Ahn B.O."/>
            <person name="Rhee S.Y."/>
            <person name="Sohng J.K."/>
        </authorList>
    </citation>
    <scope>NUCLEOTIDE SEQUENCE</scope>
    <source>
        <tissue evidence="1">Leaf</tissue>
    </source>
</reference>